<protein>
    <submittedName>
        <fullName evidence="1">Uncharacterized protein</fullName>
    </submittedName>
</protein>
<sequence length="493" mass="51546">MAPFLPTTLGIVSSTLTSTPTPPPTPSALIDPSAFRPVLPLLLVGCVTLALITALHVVLFCTNRAIRADVDETRREAMRARVGWPKLFEEAEESGVGAGAQTRRSEVPRSAPAAARPLALLHPHPPTARSTNDSRGVPGNLLALTTGGAPASKTAPRSMDFTCVGGALSPGAGGVPSPGRRGVGYERIRETEDSRRRGGNTGGDDAWLTSTYDGPDRRPPRLVVPPPSLRTTERIRRVLFRDAPSFVGTDDVEAAVEAPSTAGLSPAPSSPGTAVLPYRRTPKLRPASLRSLIQSNTPSSELPSPLSSEPATPRSASSETIERIVAVYSSSGHSEDDHRPFIRSSAGLAHGLGVAPAVKAAPRSANASVGEPMRTALWFPRPPLAPGARASAFAPVDARVLSPSPRLPGWGSDAPSVGQASRPSSVMDSLDADDVPVLLPQVPARARMSARTAIAEQFMRALVLDGQSGQRSAIRTISHSSFPLSDETGFAVG</sequence>
<gene>
    <name evidence="1" type="ORF">K488DRAFT_90915</name>
</gene>
<dbReference type="EMBL" id="MU273915">
    <property type="protein sequence ID" value="KAI0027384.1"/>
    <property type="molecule type" value="Genomic_DNA"/>
</dbReference>
<accession>A0ACB8Q6F1</accession>
<evidence type="ECO:0000313" key="2">
    <source>
        <dbReference type="Proteomes" id="UP000814128"/>
    </source>
</evidence>
<comment type="caution">
    <text evidence="1">The sequence shown here is derived from an EMBL/GenBank/DDBJ whole genome shotgun (WGS) entry which is preliminary data.</text>
</comment>
<keyword evidence="2" id="KW-1185">Reference proteome</keyword>
<reference evidence="1" key="2">
    <citation type="journal article" date="2022" name="New Phytol.">
        <title>Evolutionary transition to the ectomycorrhizal habit in the genomes of a hyperdiverse lineage of mushroom-forming fungi.</title>
        <authorList>
            <person name="Looney B."/>
            <person name="Miyauchi S."/>
            <person name="Morin E."/>
            <person name="Drula E."/>
            <person name="Courty P.E."/>
            <person name="Kohler A."/>
            <person name="Kuo A."/>
            <person name="LaButti K."/>
            <person name="Pangilinan J."/>
            <person name="Lipzen A."/>
            <person name="Riley R."/>
            <person name="Andreopoulos W."/>
            <person name="He G."/>
            <person name="Johnson J."/>
            <person name="Nolan M."/>
            <person name="Tritt A."/>
            <person name="Barry K.W."/>
            <person name="Grigoriev I.V."/>
            <person name="Nagy L.G."/>
            <person name="Hibbett D."/>
            <person name="Henrissat B."/>
            <person name="Matheny P.B."/>
            <person name="Labbe J."/>
            <person name="Martin F.M."/>
        </authorList>
    </citation>
    <scope>NUCLEOTIDE SEQUENCE</scope>
    <source>
        <strain evidence="1">EC-137</strain>
    </source>
</reference>
<dbReference type="Proteomes" id="UP000814128">
    <property type="component" value="Unassembled WGS sequence"/>
</dbReference>
<proteinExistence type="predicted"/>
<reference evidence="1" key="1">
    <citation type="submission" date="2021-02" db="EMBL/GenBank/DDBJ databases">
        <authorList>
            <consortium name="DOE Joint Genome Institute"/>
            <person name="Ahrendt S."/>
            <person name="Looney B.P."/>
            <person name="Miyauchi S."/>
            <person name="Morin E."/>
            <person name="Drula E."/>
            <person name="Courty P.E."/>
            <person name="Chicoki N."/>
            <person name="Fauchery L."/>
            <person name="Kohler A."/>
            <person name="Kuo A."/>
            <person name="Labutti K."/>
            <person name="Pangilinan J."/>
            <person name="Lipzen A."/>
            <person name="Riley R."/>
            <person name="Andreopoulos W."/>
            <person name="He G."/>
            <person name="Johnson J."/>
            <person name="Barry K.W."/>
            <person name="Grigoriev I.V."/>
            <person name="Nagy L."/>
            <person name="Hibbett D."/>
            <person name="Henrissat B."/>
            <person name="Matheny P.B."/>
            <person name="Labbe J."/>
            <person name="Martin F."/>
        </authorList>
    </citation>
    <scope>NUCLEOTIDE SEQUENCE</scope>
    <source>
        <strain evidence="1">EC-137</strain>
    </source>
</reference>
<evidence type="ECO:0000313" key="1">
    <source>
        <dbReference type="EMBL" id="KAI0027384.1"/>
    </source>
</evidence>
<organism evidence="1 2">
    <name type="scientific">Vararia minispora EC-137</name>
    <dbReference type="NCBI Taxonomy" id="1314806"/>
    <lineage>
        <taxon>Eukaryota</taxon>
        <taxon>Fungi</taxon>
        <taxon>Dikarya</taxon>
        <taxon>Basidiomycota</taxon>
        <taxon>Agaricomycotina</taxon>
        <taxon>Agaricomycetes</taxon>
        <taxon>Russulales</taxon>
        <taxon>Lachnocladiaceae</taxon>
        <taxon>Vararia</taxon>
    </lineage>
</organism>
<name>A0ACB8Q6F1_9AGAM</name>